<name>A0A1V8M9S7_9GAMM</name>
<keyword evidence="2" id="KW-1185">Reference proteome</keyword>
<dbReference type="RefSeq" id="WP_143735907.1">
    <property type="nucleotide sequence ID" value="NZ_LPUF01000001.1"/>
</dbReference>
<gene>
    <name evidence="1" type="ORF">AU255_10800</name>
</gene>
<dbReference type="EMBL" id="LPUF01000001">
    <property type="protein sequence ID" value="OQK18286.1"/>
    <property type="molecule type" value="Genomic_DNA"/>
</dbReference>
<organism evidence="1 2">
    <name type="scientific">Methyloprofundus sedimenti</name>
    <dbReference type="NCBI Taxonomy" id="1420851"/>
    <lineage>
        <taxon>Bacteria</taxon>
        <taxon>Pseudomonadati</taxon>
        <taxon>Pseudomonadota</taxon>
        <taxon>Gammaproteobacteria</taxon>
        <taxon>Methylococcales</taxon>
        <taxon>Methylococcaceae</taxon>
        <taxon>Methyloprofundus</taxon>
    </lineage>
</organism>
<comment type="caution">
    <text evidence="1">The sequence shown here is derived from an EMBL/GenBank/DDBJ whole genome shotgun (WGS) entry which is preliminary data.</text>
</comment>
<dbReference type="AlphaFoldDB" id="A0A1V8M9S7"/>
<dbReference type="OrthoDB" id="7067915at2"/>
<reference evidence="1 2" key="1">
    <citation type="submission" date="2015-12" db="EMBL/GenBank/DDBJ databases">
        <authorList>
            <person name="Shamseldin A."/>
            <person name="Moawad H."/>
            <person name="Abd El-Rahim W.M."/>
            <person name="Sadowsky M.J."/>
        </authorList>
    </citation>
    <scope>NUCLEOTIDE SEQUENCE [LARGE SCALE GENOMIC DNA]</scope>
    <source>
        <strain evidence="1 2">WF1</strain>
    </source>
</reference>
<dbReference type="Proteomes" id="UP000191980">
    <property type="component" value="Unassembled WGS sequence"/>
</dbReference>
<proteinExistence type="predicted"/>
<evidence type="ECO:0000313" key="1">
    <source>
        <dbReference type="EMBL" id="OQK18286.1"/>
    </source>
</evidence>
<evidence type="ECO:0000313" key="2">
    <source>
        <dbReference type="Proteomes" id="UP000191980"/>
    </source>
</evidence>
<sequence>MKRVSIYFLAFLTIWMSTWMVTDIHDWSLADANQPHPVFSVQQSQPGSDIQTASTDHNPNCEVCSYDHGGHMGQTLAARAYIAKSFPAHNTHQLSLQFEFWYSRKIAPKLRPPIA</sequence>
<accession>A0A1V8M9S7</accession>
<protein>
    <recommendedName>
        <fullName evidence="3">DUF2946 domain-containing protein</fullName>
    </recommendedName>
</protein>
<evidence type="ECO:0008006" key="3">
    <source>
        <dbReference type="Google" id="ProtNLM"/>
    </source>
</evidence>